<dbReference type="InterPro" id="IPR033120">
    <property type="entry name" value="HOTDOG_ACOT"/>
</dbReference>
<dbReference type="Gene3D" id="3.10.129.10">
    <property type="entry name" value="Hotdog Thioesterase"/>
    <property type="match status" value="1"/>
</dbReference>
<comment type="similarity">
    <text evidence="1">Belongs to the acyl coenzyme A hydrolase family.</text>
</comment>
<dbReference type="HOGENOM" id="CLU_050164_3_2_0"/>
<evidence type="ECO:0000259" key="4">
    <source>
        <dbReference type="PROSITE" id="PS51770"/>
    </source>
</evidence>
<evidence type="ECO:0000256" key="3">
    <source>
        <dbReference type="PROSITE-ProRule" id="PRU01106"/>
    </source>
</evidence>
<dbReference type="GO" id="GO:0005829">
    <property type="term" value="C:cytosol"/>
    <property type="evidence" value="ECO:0007669"/>
    <property type="project" value="TreeGrafter"/>
</dbReference>
<gene>
    <name evidence="5" type="ordered locus">Acid_0133</name>
</gene>
<dbReference type="STRING" id="234267.Acid_0133"/>
<dbReference type="AlphaFoldDB" id="Q02CR8"/>
<dbReference type="FunCoup" id="Q02CR8">
    <property type="interactions" value="195"/>
</dbReference>
<dbReference type="PANTHER" id="PTHR11049">
    <property type="entry name" value="ACYL COENZYME A THIOESTER HYDROLASE"/>
    <property type="match status" value="1"/>
</dbReference>
<keyword evidence="2 3" id="KW-0378">Hydrolase</keyword>
<dbReference type="InterPro" id="IPR029069">
    <property type="entry name" value="HotDog_dom_sf"/>
</dbReference>
<evidence type="ECO:0000256" key="2">
    <source>
        <dbReference type="ARBA" id="ARBA00022801"/>
    </source>
</evidence>
<dbReference type="InterPro" id="IPR006683">
    <property type="entry name" value="Thioestr_dom"/>
</dbReference>
<dbReference type="KEGG" id="sus:Acid_0133"/>
<organism evidence="5">
    <name type="scientific">Solibacter usitatus (strain Ellin6076)</name>
    <dbReference type="NCBI Taxonomy" id="234267"/>
    <lineage>
        <taxon>Bacteria</taxon>
        <taxon>Pseudomonadati</taxon>
        <taxon>Acidobacteriota</taxon>
        <taxon>Terriglobia</taxon>
        <taxon>Bryobacterales</taxon>
        <taxon>Solibacteraceae</taxon>
        <taxon>Candidatus Solibacter</taxon>
    </lineage>
</organism>
<dbReference type="InterPro" id="IPR040170">
    <property type="entry name" value="Cytosol_ACT"/>
</dbReference>
<dbReference type="PROSITE" id="PS51770">
    <property type="entry name" value="HOTDOG_ACOT"/>
    <property type="match status" value="1"/>
</dbReference>
<sequence>MEGKFVRESASEYSELALPNDANGFGNVLGGKVMHLVDLAAAMAGMRHARNPVVTASVDSLQFLHPVRIGELIMLRSSVNRVFRSSMEIGVKVMTEKLLTGERLHTCSAYLTFVAIDREGKAVTIPPVTPETEEEMRRYREAGERREYRLAMRNRRKS</sequence>
<dbReference type="CDD" id="cd03442">
    <property type="entry name" value="BFIT_BACH"/>
    <property type="match status" value="1"/>
</dbReference>
<feature type="domain" description="HotDog ACOT-type" evidence="4">
    <location>
        <begin position="7"/>
        <end position="119"/>
    </location>
</feature>
<dbReference type="eggNOG" id="COG1607">
    <property type="taxonomic scope" value="Bacteria"/>
</dbReference>
<reference evidence="5" key="1">
    <citation type="submission" date="2006-10" db="EMBL/GenBank/DDBJ databases">
        <title>Complete sequence of Solibacter usitatus Ellin6076.</title>
        <authorList>
            <consortium name="US DOE Joint Genome Institute"/>
            <person name="Copeland A."/>
            <person name="Lucas S."/>
            <person name="Lapidus A."/>
            <person name="Barry K."/>
            <person name="Detter J.C."/>
            <person name="Glavina del Rio T."/>
            <person name="Hammon N."/>
            <person name="Israni S."/>
            <person name="Dalin E."/>
            <person name="Tice H."/>
            <person name="Pitluck S."/>
            <person name="Thompson L.S."/>
            <person name="Brettin T."/>
            <person name="Bruce D."/>
            <person name="Han C."/>
            <person name="Tapia R."/>
            <person name="Gilna P."/>
            <person name="Schmutz J."/>
            <person name="Larimer F."/>
            <person name="Land M."/>
            <person name="Hauser L."/>
            <person name="Kyrpides N."/>
            <person name="Mikhailova N."/>
            <person name="Janssen P.H."/>
            <person name="Kuske C.R."/>
            <person name="Richardson P."/>
        </authorList>
    </citation>
    <scope>NUCLEOTIDE SEQUENCE</scope>
    <source>
        <strain evidence="5">Ellin6076</strain>
    </source>
</reference>
<dbReference type="EMBL" id="CP000473">
    <property type="protein sequence ID" value="ABJ81148.1"/>
    <property type="molecule type" value="Genomic_DNA"/>
</dbReference>
<dbReference type="GO" id="GO:0006637">
    <property type="term" value="P:acyl-CoA metabolic process"/>
    <property type="evidence" value="ECO:0007669"/>
    <property type="project" value="TreeGrafter"/>
</dbReference>
<dbReference type="Pfam" id="PF03061">
    <property type="entry name" value="4HBT"/>
    <property type="match status" value="1"/>
</dbReference>
<evidence type="ECO:0000256" key="1">
    <source>
        <dbReference type="ARBA" id="ARBA00010458"/>
    </source>
</evidence>
<evidence type="ECO:0000313" key="5">
    <source>
        <dbReference type="EMBL" id="ABJ81148.1"/>
    </source>
</evidence>
<dbReference type="InParanoid" id="Q02CR8"/>
<dbReference type="SUPFAM" id="SSF54637">
    <property type="entry name" value="Thioesterase/thiol ester dehydrase-isomerase"/>
    <property type="match status" value="1"/>
</dbReference>
<dbReference type="GO" id="GO:0052816">
    <property type="term" value="F:long-chain fatty acyl-CoA hydrolase activity"/>
    <property type="evidence" value="ECO:0007669"/>
    <property type="project" value="TreeGrafter"/>
</dbReference>
<dbReference type="PANTHER" id="PTHR11049:SF16">
    <property type="entry name" value="PROTEIN VDLD"/>
    <property type="match status" value="1"/>
</dbReference>
<proteinExistence type="inferred from homology"/>
<name>Q02CR8_SOLUE</name>
<accession>Q02CR8</accession>
<protein>
    <submittedName>
        <fullName evidence="5">Thioesterase superfamily protein</fullName>
    </submittedName>
</protein>
<dbReference type="OrthoDB" id="9791628at2"/>